<dbReference type="Pfam" id="PF12146">
    <property type="entry name" value="Hydrolase_4"/>
    <property type="match status" value="1"/>
</dbReference>
<dbReference type="InterPro" id="IPR016986">
    <property type="entry name" value="UCP031982_abhydr"/>
</dbReference>
<dbReference type="Proteomes" id="UP000095039">
    <property type="component" value="Unassembled WGS sequence"/>
</dbReference>
<organism evidence="6 7">
    <name type="scientific">Enterovibrio norvegicus FF-454</name>
    <dbReference type="NCBI Taxonomy" id="1185651"/>
    <lineage>
        <taxon>Bacteria</taxon>
        <taxon>Pseudomonadati</taxon>
        <taxon>Pseudomonadota</taxon>
        <taxon>Gammaproteobacteria</taxon>
        <taxon>Vibrionales</taxon>
        <taxon>Vibrionaceae</taxon>
        <taxon>Enterovibrio</taxon>
    </lineage>
</organism>
<dbReference type="GO" id="GO:0016042">
    <property type="term" value="P:lipid catabolic process"/>
    <property type="evidence" value="ECO:0007669"/>
    <property type="project" value="UniProtKB-KW"/>
</dbReference>
<evidence type="ECO:0000313" key="7">
    <source>
        <dbReference type="Proteomes" id="UP000095039"/>
    </source>
</evidence>
<dbReference type="PIRSF" id="PIRSF031982">
    <property type="entry name" value="UCP031982_abhydr"/>
    <property type="match status" value="1"/>
</dbReference>
<keyword evidence="3" id="KW-0443">Lipid metabolism</keyword>
<dbReference type="InterPro" id="IPR022742">
    <property type="entry name" value="Hydrolase_4"/>
</dbReference>
<dbReference type="EMBL" id="AJWN02000032">
    <property type="protein sequence ID" value="OEE62847.1"/>
    <property type="molecule type" value="Genomic_DNA"/>
</dbReference>
<name>A0A1E5CBP3_9GAMM</name>
<keyword evidence="7" id="KW-1185">Reference proteome</keyword>
<proteinExistence type="predicted"/>
<dbReference type="PANTHER" id="PTHR10272">
    <property type="entry name" value="PLATELET-ACTIVATING FACTOR ACETYLHYDROLASE"/>
    <property type="match status" value="1"/>
</dbReference>
<reference evidence="6 7" key="1">
    <citation type="journal article" date="2012" name="Science">
        <title>Ecological populations of bacteria act as socially cohesive units of antibiotic production and resistance.</title>
        <authorList>
            <person name="Cordero O.X."/>
            <person name="Wildschutte H."/>
            <person name="Kirkup B."/>
            <person name="Proehl S."/>
            <person name="Ngo L."/>
            <person name="Hussain F."/>
            <person name="Le Roux F."/>
            <person name="Mincer T."/>
            <person name="Polz M.F."/>
        </authorList>
    </citation>
    <scope>NUCLEOTIDE SEQUENCE [LARGE SCALE GENOMIC DNA]</scope>
    <source>
        <strain evidence="6 7">FF-454</strain>
    </source>
</reference>
<evidence type="ECO:0000313" key="6">
    <source>
        <dbReference type="EMBL" id="OEE62847.1"/>
    </source>
</evidence>
<evidence type="ECO:0000256" key="4">
    <source>
        <dbReference type="SAM" id="SignalP"/>
    </source>
</evidence>
<dbReference type="Gene3D" id="3.40.50.1820">
    <property type="entry name" value="alpha/beta hydrolase"/>
    <property type="match status" value="1"/>
</dbReference>
<gene>
    <name evidence="6" type="ORF">A1OK_19895</name>
</gene>
<dbReference type="PANTHER" id="PTHR10272:SF0">
    <property type="entry name" value="PLATELET-ACTIVATING FACTOR ACETYLHYDROLASE"/>
    <property type="match status" value="1"/>
</dbReference>
<protein>
    <submittedName>
        <fullName evidence="6">Lipoprotein signal peptide</fullName>
    </submittedName>
</protein>
<keyword evidence="2" id="KW-0442">Lipid degradation</keyword>
<evidence type="ECO:0000256" key="1">
    <source>
        <dbReference type="ARBA" id="ARBA00022801"/>
    </source>
</evidence>
<feature type="signal peptide" evidence="4">
    <location>
        <begin position="1"/>
        <end position="18"/>
    </location>
</feature>
<dbReference type="AlphaFoldDB" id="A0A1E5CBP3"/>
<dbReference type="InterPro" id="IPR029058">
    <property type="entry name" value="AB_hydrolase_fold"/>
</dbReference>
<keyword evidence="6" id="KW-0449">Lipoprotein</keyword>
<keyword evidence="1" id="KW-0378">Hydrolase</keyword>
<evidence type="ECO:0000256" key="3">
    <source>
        <dbReference type="ARBA" id="ARBA00023098"/>
    </source>
</evidence>
<evidence type="ECO:0000259" key="5">
    <source>
        <dbReference type="Pfam" id="PF12146"/>
    </source>
</evidence>
<sequence>MNPIASLLLLFLSFNALANTVGFTQFQLEDDPHRPLNLTLWYPTIDTSPAALVADNIAFQGTPVVKNAIVNQAQHPVVLLSHGYRGSWRNLNWLANDLVKKGYIVAAPDHPGTTTFDLSPHQAEQWWQRPRDLTRVLDFLLGDERWNRVIDANNISAVGHSLGGWSVAQLVGAKFDRDTFQKQCLLFPNPRTCGLATELGLQSSQMGEPTSNDFSDDRFKHVVILDLGLARSFSTESLDAIDKSVFILAAGIDIGDLPQALESGYLAEHIPLLNRRYKVFEQATHFSFMQLCKPGANQILEEERPGDGVVCKDGVGTDRNTLHDQIFTDITQFFNSAVTPAVSDN</sequence>
<dbReference type="SUPFAM" id="SSF53474">
    <property type="entry name" value="alpha/beta-Hydrolases"/>
    <property type="match status" value="1"/>
</dbReference>
<keyword evidence="4" id="KW-0732">Signal</keyword>
<comment type="caution">
    <text evidence="6">The sequence shown here is derived from an EMBL/GenBank/DDBJ whole genome shotgun (WGS) entry which is preliminary data.</text>
</comment>
<feature type="chain" id="PRO_5009172708" evidence="4">
    <location>
        <begin position="19"/>
        <end position="345"/>
    </location>
</feature>
<accession>A0A1E5CBP3</accession>
<evidence type="ECO:0000256" key="2">
    <source>
        <dbReference type="ARBA" id="ARBA00022963"/>
    </source>
</evidence>
<dbReference type="RefSeq" id="WP_016958545.1">
    <property type="nucleotide sequence ID" value="NZ_AJWN02000032.1"/>
</dbReference>
<feature type="domain" description="Serine aminopeptidase S33" evidence="5">
    <location>
        <begin position="75"/>
        <end position="171"/>
    </location>
</feature>
<dbReference type="GO" id="GO:0003847">
    <property type="term" value="F:1-alkyl-2-acetylglycerophosphocholine esterase activity"/>
    <property type="evidence" value="ECO:0007669"/>
    <property type="project" value="TreeGrafter"/>
</dbReference>